<dbReference type="SUPFAM" id="SSF52151">
    <property type="entry name" value="FabD/lysophospholipase-like"/>
    <property type="match status" value="1"/>
</dbReference>
<evidence type="ECO:0000313" key="10">
    <source>
        <dbReference type="Proteomes" id="UP000033393"/>
    </source>
</evidence>
<dbReference type="InterPro" id="IPR049552">
    <property type="entry name" value="PKS_DH_N"/>
</dbReference>
<dbReference type="PROSITE" id="PS00012">
    <property type="entry name" value="PHOSPHOPANTETHEINE"/>
    <property type="match status" value="1"/>
</dbReference>
<dbReference type="GO" id="GO:0031177">
    <property type="term" value="F:phosphopantetheine binding"/>
    <property type="evidence" value="ECO:0007669"/>
    <property type="project" value="InterPro"/>
</dbReference>
<dbReference type="SMART" id="SM00825">
    <property type="entry name" value="PKS_KS"/>
    <property type="match status" value="1"/>
</dbReference>
<dbReference type="PROSITE" id="PS52004">
    <property type="entry name" value="KS3_2"/>
    <property type="match status" value="1"/>
</dbReference>
<dbReference type="Pfam" id="PF21089">
    <property type="entry name" value="PKS_DH_N"/>
    <property type="match status" value="1"/>
</dbReference>
<dbReference type="SMART" id="SM00826">
    <property type="entry name" value="PKS_DH"/>
    <property type="match status" value="1"/>
</dbReference>
<feature type="domain" description="PKS/mFAS DH" evidence="8">
    <location>
        <begin position="876"/>
        <end position="1152"/>
    </location>
</feature>
<dbReference type="Gene3D" id="3.30.70.3290">
    <property type="match status" value="1"/>
</dbReference>
<keyword evidence="2" id="KW-0597">Phosphoprotein</keyword>
<keyword evidence="4" id="KW-0012">Acyltransferase</keyword>
<dbReference type="InterPro" id="IPR057326">
    <property type="entry name" value="KR_dom"/>
</dbReference>
<dbReference type="SMART" id="SM00827">
    <property type="entry name" value="PKS_AT"/>
    <property type="match status" value="1"/>
</dbReference>
<organism evidence="9 10">
    <name type="scientific">Lentzea aerocolonigenes</name>
    <name type="common">Lechevalieria aerocolonigenes</name>
    <name type="synonym">Saccharothrix aerocolonigenes</name>
    <dbReference type="NCBI Taxonomy" id="68170"/>
    <lineage>
        <taxon>Bacteria</taxon>
        <taxon>Bacillati</taxon>
        <taxon>Actinomycetota</taxon>
        <taxon>Actinomycetes</taxon>
        <taxon>Pseudonocardiales</taxon>
        <taxon>Pseudonocardiaceae</taxon>
        <taxon>Lentzea</taxon>
    </lineage>
</organism>
<name>A0A0F0GTQ6_LENAE</name>
<feature type="region of interest" description="N-terminal hotdog fold" evidence="5">
    <location>
        <begin position="876"/>
        <end position="999"/>
    </location>
</feature>
<dbReference type="GO" id="GO:0004315">
    <property type="term" value="F:3-oxoacyl-[acyl-carrier-protein] synthase activity"/>
    <property type="evidence" value="ECO:0007669"/>
    <property type="project" value="InterPro"/>
</dbReference>
<feature type="region of interest" description="C-terminal hotdog fold" evidence="5">
    <location>
        <begin position="1009"/>
        <end position="1152"/>
    </location>
</feature>
<dbReference type="InterPro" id="IPR013968">
    <property type="entry name" value="PKS_KR"/>
</dbReference>
<dbReference type="PROSITE" id="PS52019">
    <property type="entry name" value="PKS_MFAS_DH"/>
    <property type="match status" value="1"/>
</dbReference>
<proteinExistence type="predicted"/>
<feature type="domain" description="Carrier" evidence="6">
    <location>
        <begin position="1619"/>
        <end position="1693"/>
    </location>
</feature>
<dbReference type="InterPro" id="IPR036291">
    <property type="entry name" value="NAD(P)-bd_dom_sf"/>
</dbReference>
<dbReference type="CDD" id="cd08955">
    <property type="entry name" value="KR_2_FAS_SDR_x"/>
    <property type="match status" value="1"/>
</dbReference>
<dbReference type="InterPro" id="IPR050091">
    <property type="entry name" value="PKS_NRPS_Biosynth_Enz"/>
</dbReference>
<evidence type="ECO:0000259" key="8">
    <source>
        <dbReference type="PROSITE" id="PS52019"/>
    </source>
</evidence>
<dbReference type="Gene3D" id="3.10.129.110">
    <property type="entry name" value="Polyketide synthase dehydratase"/>
    <property type="match status" value="1"/>
</dbReference>
<dbReference type="InterPro" id="IPR036736">
    <property type="entry name" value="ACP-like_sf"/>
</dbReference>
<dbReference type="Gene3D" id="3.40.366.10">
    <property type="entry name" value="Malonyl-Coenzyme A Acyl Carrier Protein, domain 2"/>
    <property type="match status" value="1"/>
</dbReference>
<dbReference type="InterPro" id="IPR016035">
    <property type="entry name" value="Acyl_Trfase/lysoPLipase"/>
</dbReference>
<dbReference type="InterPro" id="IPR009081">
    <property type="entry name" value="PP-bd_ACP"/>
</dbReference>
<dbReference type="Pfam" id="PF02801">
    <property type="entry name" value="Ketoacyl-synt_C"/>
    <property type="match status" value="1"/>
</dbReference>
<dbReference type="GO" id="GO:0006633">
    <property type="term" value="P:fatty acid biosynthetic process"/>
    <property type="evidence" value="ECO:0007669"/>
    <property type="project" value="InterPro"/>
</dbReference>
<dbReference type="Gene3D" id="3.40.47.10">
    <property type="match status" value="1"/>
</dbReference>
<dbReference type="InterPro" id="IPR016036">
    <property type="entry name" value="Malonyl_transacylase_ACP-bd"/>
</dbReference>
<dbReference type="Pfam" id="PF00698">
    <property type="entry name" value="Acyl_transf_1"/>
    <property type="match status" value="1"/>
</dbReference>
<keyword evidence="10" id="KW-1185">Reference proteome</keyword>
<dbReference type="SUPFAM" id="SSF55048">
    <property type="entry name" value="Probable ACP-binding domain of malonyl-CoA ACP transacylase"/>
    <property type="match status" value="1"/>
</dbReference>
<comment type="caution">
    <text evidence="9">The sequence shown here is derived from an EMBL/GenBank/DDBJ whole genome shotgun (WGS) entry which is preliminary data.</text>
</comment>
<evidence type="ECO:0000256" key="2">
    <source>
        <dbReference type="ARBA" id="ARBA00022553"/>
    </source>
</evidence>
<dbReference type="CDD" id="cd00833">
    <property type="entry name" value="PKS"/>
    <property type="match status" value="1"/>
</dbReference>
<keyword evidence="1" id="KW-0596">Phosphopantetheine</keyword>
<dbReference type="InterPro" id="IPR014031">
    <property type="entry name" value="Ketoacyl_synth_C"/>
</dbReference>
<dbReference type="Pfam" id="PF00109">
    <property type="entry name" value="ketoacyl-synt"/>
    <property type="match status" value="1"/>
</dbReference>
<dbReference type="InterPro" id="IPR049551">
    <property type="entry name" value="PKS_DH_C"/>
</dbReference>
<protein>
    <submittedName>
        <fullName evidence="9">Uncharacterized protein</fullName>
    </submittedName>
</protein>
<dbReference type="InterPro" id="IPR001227">
    <property type="entry name" value="Ac_transferase_dom_sf"/>
</dbReference>
<keyword evidence="3" id="KW-0808">Transferase</keyword>
<dbReference type="PROSITE" id="PS00606">
    <property type="entry name" value="KS3_1"/>
    <property type="match status" value="1"/>
</dbReference>
<dbReference type="SMART" id="SM00823">
    <property type="entry name" value="PKS_PP"/>
    <property type="match status" value="1"/>
</dbReference>
<dbReference type="Pfam" id="PF00550">
    <property type="entry name" value="PP-binding"/>
    <property type="match status" value="1"/>
</dbReference>
<dbReference type="Pfam" id="PF14765">
    <property type="entry name" value="PS-DH"/>
    <property type="match status" value="1"/>
</dbReference>
<dbReference type="InterPro" id="IPR014030">
    <property type="entry name" value="Ketoacyl_synth_N"/>
</dbReference>
<dbReference type="SUPFAM" id="SSF51735">
    <property type="entry name" value="NAD(P)-binding Rossmann-fold domains"/>
    <property type="match status" value="2"/>
</dbReference>
<dbReference type="Pfam" id="PF08659">
    <property type="entry name" value="KR"/>
    <property type="match status" value="1"/>
</dbReference>
<evidence type="ECO:0000313" key="9">
    <source>
        <dbReference type="EMBL" id="KJK44793.1"/>
    </source>
</evidence>
<gene>
    <name evidence="9" type="ORF">UK23_28345</name>
</gene>
<feature type="domain" description="Ketosynthase family 3 (KS3)" evidence="7">
    <location>
        <begin position="3"/>
        <end position="422"/>
    </location>
</feature>
<dbReference type="OrthoDB" id="9778690at2"/>
<dbReference type="SUPFAM" id="SSF53901">
    <property type="entry name" value="Thiolase-like"/>
    <property type="match status" value="1"/>
</dbReference>
<feature type="active site" description="Proton acceptor; for dehydratase activity" evidence="5">
    <location>
        <position position="906"/>
    </location>
</feature>
<evidence type="ECO:0000256" key="3">
    <source>
        <dbReference type="ARBA" id="ARBA00022679"/>
    </source>
</evidence>
<dbReference type="PANTHER" id="PTHR43775">
    <property type="entry name" value="FATTY ACID SYNTHASE"/>
    <property type="match status" value="1"/>
</dbReference>
<dbReference type="EMBL" id="JYJG01000235">
    <property type="protein sequence ID" value="KJK44793.1"/>
    <property type="molecule type" value="Genomic_DNA"/>
</dbReference>
<dbReference type="PROSITE" id="PS50075">
    <property type="entry name" value="CARRIER"/>
    <property type="match status" value="1"/>
</dbReference>
<dbReference type="SUPFAM" id="SSF47336">
    <property type="entry name" value="ACP-like"/>
    <property type="match status" value="1"/>
</dbReference>
<dbReference type="RefSeq" id="WP_045314712.1">
    <property type="nucleotide sequence ID" value="NZ_JYJG01000235.1"/>
</dbReference>
<dbReference type="InterPro" id="IPR049900">
    <property type="entry name" value="PKS_mFAS_DH"/>
</dbReference>
<evidence type="ECO:0000259" key="7">
    <source>
        <dbReference type="PROSITE" id="PS52004"/>
    </source>
</evidence>
<dbReference type="InterPro" id="IPR020841">
    <property type="entry name" value="PKS_Beta-ketoAc_synthase_dom"/>
</dbReference>
<dbReference type="GO" id="GO:0004312">
    <property type="term" value="F:fatty acid synthase activity"/>
    <property type="evidence" value="ECO:0007669"/>
    <property type="project" value="TreeGrafter"/>
</dbReference>
<accession>A0A0F0GTQ6</accession>
<dbReference type="Gene3D" id="1.10.1200.10">
    <property type="entry name" value="ACP-like"/>
    <property type="match status" value="1"/>
</dbReference>
<evidence type="ECO:0000259" key="6">
    <source>
        <dbReference type="PROSITE" id="PS50075"/>
    </source>
</evidence>
<dbReference type="InterPro" id="IPR014043">
    <property type="entry name" value="Acyl_transferase_dom"/>
</dbReference>
<sequence length="1742" mass="183235">MTPEPVAIVGMAARFPGAADLGEFWDALLAGRESIRDLGDDELLRDGVHPDWLTNPDYVKAVASIDGVDLFDAGFFDISGREAAVMDPQQRVFLETCWHALEHAGLGAGGDVGVFAGSGGVLTSYLPEVLGSTGMPQDPTASLEQIGSDKDFLATRVSYKLGLTGPSLTVQTACSTSLVAVHLAVQSLLRGECEAALAGGVNIRLPHAAGYWHRRGGILSPDGRCRPFDVSAQGTIFGSGVGAVVLKPLSAAVRDGDTVYATVLGTAINNDGGGKSSYGAASQPGQLAAMRRALAVAGVDPATIGYVEAHGTGVPLGDPTEVGALKKLFGHDAPTAIGSVKALIGHMEAASGVAGLIKATLALHHGQVPPSPYFTAPHPRLKLADSGLFVNAEPVPLPGSPRRAAVNSLGIGGTNAFAVLEQAPPRAAATPSSGPELITISARSEDALKDLAGAWATRLREPGASLADLAYTSRAGRRALRHRLSVVAGSGQDAADRFESWLRDGTGHVDAGEAARAKPRVGFLFPGQSSEFAGMGVELYREHPVFRAAVDRHADAFRRLTGTGPLDVFADARSQERAELLQPAVFLLQVALAEFWASCGITPDAVAGHSLGEYAAACVAGVFSVEEGLELVCARGRAFAAVPGSGRMVAVGCQDVAELERIVAAKGGSVAAYNAPERVTVSGTDAEMAVLEAEFAVRGWGTIPLETTHAFHSPLVAPAVAALVRAAGRISHRTPAVPMALNLSGTWARDDLGPEYWGRQLTSPVRFAPALGELLRGGCSVFVEVGSGRTLSTSGRAQAGEDVVFLPGLAPRNPDVATVLGHLARLARAGLPVDWDGYRADSRPARVSAPLYPFARTRHWVEQTARPAAAPVNDLPALTRLALPQSAQRRYETTVAATAPRVLADHEISGRLVVPGAYHTACLVEAAAGEAAAVVEDLVFPRALEVDDAERRVQLVLTPSGDRRFVGQSLSLTDEDDPLADESWQVHAEGRFQQASVAASRVDPASWRAGDPVPAAGLYPRFEAAGFRFGPAFQWIEELRLDGEDSTGDLTFAAGSPRERTMALLDACVQLAIAARIVRTAPENGVPLPFRIERAVFHESRHAATSGVAHVRHRGADGSRSVADVVLAGHDGTPLLEITGLELRAVSFRAPEAAIHTDEWELTEAPATPAGTWIVLADRQGRWRPAVTALEAAGSRCVIAETGETFTRDGDRYVLDPTDAGHLARLFRETGPASVLHCLGLDAQDVRTACGSVPALVRAAEGWSPGAVVLLTSGAVPVRGSTSDPHGAMLWGLGRSAALEAPQLTVRLLDVDHTTGLTALPALPEAAIREGRVHRPVLRRETPPASAPSRLSADGCYLVTGGTGALGLSTAAWLARRGVRHVVLASRNATKAKIEEVPGLRITQADLDVTDEAAVRLLVGRAEREWGGLKGVVHAAGVLDDAVLPQLTWDRFAAVLAPKVTGGWHLHRATLGLDLEQFVLFSSTTALLGAQGQAHYAAANAFLDGLAHHRRGLGLPGLSVNWGPWESGMMARLSERLRARLTDGGFTPLAPGPAFAALDRLPAAGQYGVFSVDWQRYLARFPGGRAVAAEPSSSTEDGAEAVRRLRRDWFGATADRRRALVLDYLRGMLATRLGMPESAVVEDLSLQEAGLDSLLAVEVRGQIFRDLDVDLPLTGLLEGKAVGLLVGELTDRLSFDAPVEDAPAAVPAAVEPFSPQEAERLLANLDSLTEDQLQALLPWLEG</sequence>
<dbReference type="Gene3D" id="3.40.50.720">
    <property type="entry name" value="NAD(P)-binding Rossmann-like Domain"/>
    <property type="match status" value="1"/>
</dbReference>
<reference evidence="9 10" key="1">
    <citation type="submission" date="2015-02" db="EMBL/GenBank/DDBJ databases">
        <authorList>
            <person name="Ju K.-S."/>
            <person name="Doroghazi J.R."/>
            <person name="Metcalf W."/>
        </authorList>
    </citation>
    <scope>NUCLEOTIDE SEQUENCE [LARGE SCALE GENOMIC DNA]</scope>
    <source>
        <strain evidence="9 10">NRRL B-16140</strain>
    </source>
</reference>
<evidence type="ECO:0000256" key="5">
    <source>
        <dbReference type="PROSITE-ProRule" id="PRU01363"/>
    </source>
</evidence>
<feature type="active site" description="Proton donor; for dehydratase activity" evidence="5">
    <location>
        <position position="1066"/>
    </location>
</feature>
<dbReference type="PANTHER" id="PTHR43775:SF51">
    <property type="entry name" value="INACTIVE PHENOLPHTHIOCEROL SYNTHESIS POLYKETIDE SYNTHASE TYPE I PKS1-RELATED"/>
    <property type="match status" value="1"/>
</dbReference>
<dbReference type="InterPro" id="IPR020806">
    <property type="entry name" value="PKS_PP-bd"/>
</dbReference>
<dbReference type="SMART" id="SM00822">
    <property type="entry name" value="PKS_KR"/>
    <property type="match status" value="1"/>
</dbReference>
<dbReference type="InterPro" id="IPR020807">
    <property type="entry name" value="PKS_DH"/>
</dbReference>
<dbReference type="PATRIC" id="fig|68170.10.peg.7236"/>
<dbReference type="InterPro" id="IPR006162">
    <property type="entry name" value="Ppantetheine_attach_site"/>
</dbReference>
<dbReference type="Proteomes" id="UP000033393">
    <property type="component" value="Unassembled WGS sequence"/>
</dbReference>
<dbReference type="Pfam" id="PF22621">
    <property type="entry name" value="CurL-like_PKS_C"/>
    <property type="match status" value="1"/>
</dbReference>
<dbReference type="InterPro" id="IPR018201">
    <property type="entry name" value="Ketoacyl_synth_AS"/>
</dbReference>
<evidence type="ECO:0000256" key="1">
    <source>
        <dbReference type="ARBA" id="ARBA00022450"/>
    </source>
</evidence>
<dbReference type="InterPro" id="IPR042104">
    <property type="entry name" value="PKS_dehydratase_sf"/>
</dbReference>
<dbReference type="InterPro" id="IPR016039">
    <property type="entry name" value="Thiolase-like"/>
</dbReference>
<evidence type="ECO:0000256" key="4">
    <source>
        <dbReference type="ARBA" id="ARBA00023315"/>
    </source>
</evidence>